<sequence>MSGGRTCQQEGHIARECPNSESGGGSGTFCRGGGRGGYSQGGGGGGGRSCYNCGNADHISRDCDQPRNMDNVKCYNCQGFGHMSRDCTQASA</sequence>
<accession>A0AC35F6V2</accession>
<proteinExistence type="predicted"/>
<evidence type="ECO:0000313" key="1">
    <source>
        <dbReference type="Proteomes" id="UP000887580"/>
    </source>
</evidence>
<dbReference type="Proteomes" id="UP000887580">
    <property type="component" value="Unplaced"/>
</dbReference>
<name>A0AC35F6V2_9BILA</name>
<protein>
    <submittedName>
        <fullName evidence="2">CCHC-type domain-containing protein</fullName>
    </submittedName>
</protein>
<reference evidence="2" key="1">
    <citation type="submission" date="2022-11" db="UniProtKB">
        <authorList>
            <consortium name="WormBaseParasite"/>
        </authorList>
    </citation>
    <scope>IDENTIFICATION</scope>
</reference>
<organism evidence="1 2">
    <name type="scientific">Panagrolaimus sp. PS1159</name>
    <dbReference type="NCBI Taxonomy" id="55785"/>
    <lineage>
        <taxon>Eukaryota</taxon>
        <taxon>Metazoa</taxon>
        <taxon>Ecdysozoa</taxon>
        <taxon>Nematoda</taxon>
        <taxon>Chromadorea</taxon>
        <taxon>Rhabditida</taxon>
        <taxon>Tylenchina</taxon>
        <taxon>Panagrolaimomorpha</taxon>
        <taxon>Panagrolaimoidea</taxon>
        <taxon>Panagrolaimidae</taxon>
        <taxon>Panagrolaimus</taxon>
    </lineage>
</organism>
<dbReference type="WBParaSite" id="PS1159_v2.g13758.t1">
    <property type="protein sequence ID" value="PS1159_v2.g13758.t1"/>
    <property type="gene ID" value="PS1159_v2.g13758"/>
</dbReference>
<evidence type="ECO:0000313" key="2">
    <source>
        <dbReference type="WBParaSite" id="PS1159_v2.g13758.t1"/>
    </source>
</evidence>